<keyword evidence="12" id="KW-1185">Reference proteome</keyword>
<proteinExistence type="inferred from homology"/>
<gene>
    <name evidence="8" type="primary">rtcB</name>
    <name evidence="10" type="ORF">V1633_33740</name>
    <name evidence="11" type="ORF">V1633_34785</name>
</gene>
<evidence type="ECO:0000256" key="8">
    <source>
        <dbReference type="RuleBase" id="RU371113"/>
    </source>
</evidence>
<feature type="region of interest" description="Disordered" evidence="9">
    <location>
        <begin position="1"/>
        <end position="25"/>
    </location>
</feature>
<dbReference type="EC" id="6.5.1.-" evidence="8"/>
<dbReference type="RefSeq" id="WP_331218349.1">
    <property type="nucleotide sequence ID" value="NZ_JAZGQK010000037.1"/>
</dbReference>
<evidence type="ECO:0000313" key="11">
    <source>
        <dbReference type="EMBL" id="MEE6263650.1"/>
    </source>
</evidence>
<keyword evidence="3" id="KW-0547">Nucleotide-binding</keyword>
<protein>
    <recommendedName>
        <fullName evidence="8">tRNA-splicing ligase RtcB</fullName>
        <ecNumber evidence="8">6.5.1.-</ecNumber>
    </recommendedName>
</protein>
<name>A0ABU7S4F0_9ACTN</name>
<reference evidence="11 12" key="1">
    <citation type="submission" date="2024-01" db="EMBL/GenBank/DDBJ databases">
        <title>Genome insights into Plantactinospora sonchi sp. nov.</title>
        <authorList>
            <person name="Wang L."/>
        </authorList>
    </citation>
    <scope>NUCLEOTIDE SEQUENCE [LARGE SCALE GENOMIC DNA]</scope>
    <source>
        <strain evidence="11 12">NEAU-QY2</strain>
    </source>
</reference>
<evidence type="ECO:0000256" key="4">
    <source>
        <dbReference type="ARBA" id="ARBA00022800"/>
    </source>
</evidence>
<evidence type="ECO:0000256" key="6">
    <source>
        <dbReference type="ARBA" id="ARBA00023211"/>
    </source>
</evidence>
<sequence length="525" mass="56112">MPSSTPTGRSSAPTRRPDPRPVRIDDSWLHLPNPYDVPVEICARADVPVESVAIDELLTVLETADTLRRLGHAVPGLDTEPRLDRVVCTPDFHKGAGIPIGTVLRTVGALIPQAVGNDINCGMRVEATSLTVEQVRPHLDRLERRLRHLFFEGGRRIGLTPRQREGLLREGLPGLLADGVPGGPAARADAGAWRQVGPDDLGDLDGRLHSVGFPVSSADDFQDWITSGGGTSYDSIIGSVGGGNHFAELQYVSRVHDGATAYAWGLTPGQVVLMVHSGSLSLGHQANATGRDQAKAAWPRTVPMPRNRILPMLLDERTATGRQRYLTAFANAANFAIGNRFFLALMMRAGLADISAGELRSRLVYDAPHNLLWPEPDGAVLHRKGATPAGGADGTGRDGGRAWGEPVLVPGSMGAPSHLLRGLGNPRSLGSACHGAGRSVPRGAAARGSDDQLDAFLREFRVVTPLDPGDPTVAGRRDIVDAWRRDLKQEAPWVYKEVGPVVESLRTAGVAEPVVELRPILTVKG</sequence>
<accession>A0ABU7S4F0</accession>
<comment type="subunit">
    <text evidence="8">Monomer.</text>
</comment>
<dbReference type="EMBL" id="JAZGQK010000037">
    <property type="protein sequence ID" value="MEE6263452.1"/>
    <property type="molecule type" value="Genomic_DNA"/>
</dbReference>
<comment type="similarity">
    <text evidence="8">Belongs to the RtcB family.</text>
</comment>
<keyword evidence="6 8" id="KW-0464">Manganese</keyword>
<dbReference type="GO" id="GO:0170057">
    <property type="term" value="F:RNA ligase (GTP) activity"/>
    <property type="evidence" value="ECO:0007669"/>
    <property type="project" value="UniProtKB-EC"/>
</dbReference>
<dbReference type="PANTHER" id="PTHR11118:SF1">
    <property type="entry name" value="RNA-SPLICING LIGASE RTCB HOMOLOG"/>
    <property type="match status" value="1"/>
</dbReference>
<keyword evidence="1 8" id="KW-0436">Ligase</keyword>
<evidence type="ECO:0000256" key="2">
    <source>
        <dbReference type="ARBA" id="ARBA00022723"/>
    </source>
</evidence>
<comment type="catalytic activity">
    <reaction evidence="7">
        <text>a 3'-end 3'-phospho-ribonucleotide-RNA + a 5'-end dephospho-ribonucleoside-RNA + GTP = a ribonucleotidyl-ribonucleotide-RNA + GMP + diphosphate</text>
        <dbReference type="Rhea" id="RHEA:68076"/>
        <dbReference type="Rhea" id="RHEA-COMP:10463"/>
        <dbReference type="Rhea" id="RHEA-COMP:13936"/>
        <dbReference type="Rhea" id="RHEA-COMP:17355"/>
        <dbReference type="ChEBI" id="CHEBI:33019"/>
        <dbReference type="ChEBI" id="CHEBI:37565"/>
        <dbReference type="ChEBI" id="CHEBI:58115"/>
        <dbReference type="ChEBI" id="CHEBI:83062"/>
        <dbReference type="ChEBI" id="CHEBI:138284"/>
        <dbReference type="ChEBI" id="CHEBI:173118"/>
        <dbReference type="EC" id="6.5.1.8"/>
    </reaction>
</comment>
<keyword evidence="2 8" id="KW-0479">Metal-binding</keyword>
<comment type="cofactor">
    <cofactor evidence="8">
        <name>Mn(2+)</name>
        <dbReference type="ChEBI" id="CHEBI:29035"/>
    </cofactor>
    <text evidence="8">Binds 2 manganese ions per subunit.</text>
</comment>
<dbReference type="EMBL" id="JAZGQK010000041">
    <property type="protein sequence ID" value="MEE6263650.1"/>
    <property type="molecule type" value="Genomic_DNA"/>
</dbReference>
<dbReference type="Proteomes" id="UP001332243">
    <property type="component" value="Unassembled WGS sequence"/>
</dbReference>
<dbReference type="Gene3D" id="3.90.1860.10">
    <property type="entry name" value="tRNA-splicing ligase RtcB"/>
    <property type="match status" value="1"/>
</dbReference>
<dbReference type="Pfam" id="PF01139">
    <property type="entry name" value="RtcB"/>
    <property type="match status" value="1"/>
</dbReference>
<dbReference type="InterPro" id="IPR001233">
    <property type="entry name" value="RtcB"/>
</dbReference>
<evidence type="ECO:0000313" key="12">
    <source>
        <dbReference type="Proteomes" id="UP001332243"/>
    </source>
</evidence>
<evidence type="ECO:0000256" key="9">
    <source>
        <dbReference type="SAM" id="MobiDB-lite"/>
    </source>
</evidence>
<evidence type="ECO:0000256" key="1">
    <source>
        <dbReference type="ARBA" id="ARBA00022598"/>
    </source>
</evidence>
<comment type="caution">
    <text evidence="11">The sequence shown here is derived from an EMBL/GenBank/DDBJ whole genome shotgun (WGS) entry which is preliminary data.</text>
</comment>
<organism evidence="11 12">
    <name type="scientific">Plantactinospora sonchi</name>
    <dbReference type="NCBI Taxonomy" id="1544735"/>
    <lineage>
        <taxon>Bacteria</taxon>
        <taxon>Bacillati</taxon>
        <taxon>Actinomycetota</taxon>
        <taxon>Actinomycetes</taxon>
        <taxon>Micromonosporales</taxon>
        <taxon>Micromonosporaceae</taxon>
        <taxon>Plantactinospora</taxon>
    </lineage>
</organism>
<evidence type="ECO:0000256" key="3">
    <source>
        <dbReference type="ARBA" id="ARBA00022741"/>
    </source>
</evidence>
<feature type="compositionally biased region" description="Basic and acidic residues" evidence="9">
    <location>
        <begin position="15"/>
        <end position="25"/>
    </location>
</feature>
<evidence type="ECO:0000256" key="5">
    <source>
        <dbReference type="ARBA" id="ARBA00023134"/>
    </source>
</evidence>
<feature type="compositionally biased region" description="Polar residues" evidence="9">
    <location>
        <begin position="1"/>
        <end position="12"/>
    </location>
</feature>
<dbReference type="SUPFAM" id="SSF103365">
    <property type="entry name" value="Hypothetical protein PH1602"/>
    <property type="match status" value="1"/>
</dbReference>
<evidence type="ECO:0000313" key="10">
    <source>
        <dbReference type="EMBL" id="MEE6263452.1"/>
    </source>
</evidence>
<evidence type="ECO:0000256" key="7">
    <source>
        <dbReference type="ARBA" id="ARBA00047746"/>
    </source>
</evidence>
<keyword evidence="5" id="KW-0342">GTP-binding</keyword>
<dbReference type="PANTHER" id="PTHR11118">
    <property type="entry name" value="RNA-SPLICING LIGASE RTCB HOMOLOG"/>
    <property type="match status" value="1"/>
</dbReference>
<keyword evidence="4" id="KW-0692">RNA repair</keyword>
<dbReference type="InterPro" id="IPR036025">
    <property type="entry name" value="RtcB-like_sf"/>
</dbReference>